<feature type="transmembrane region" description="Helical" evidence="1">
    <location>
        <begin position="20"/>
        <end position="39"/>
    </location>
</feature>
<feature type="transmembrane region" description="Helical" evidence="1">
    <location>
        <begin position="45"/>
        <end position="63"/>
    </location>
</feature>
<evidence type="ECO:0000313" key="2">
    <source>
        <dbReference type="EMBL" id="ETA73243.1"/>
    </source>
</evidence>
<keyword evidence="1" id="KW-1133">Transmembrane helix</keyword>
<reference evidence="2 3" key="1">
    <citation type="journal article" date="2014" name="Genome Announc.">
        <title>The Genome of the Predominant Equine Lactobacillus Species, Lactobacillus equi, Is Reflective of Its Lifestyle Adaptations to an Herbivorous Host.</title>
        <authorList>
            <person name="O'Donnell M.M."/>
            <person name="Harris H.M."/>
            <person name="O'Toole P.W."/>
            <person name="Ross R.P."/>
        </authorList>
    </citation>
    <scope>NUCLEOTIDE SEQUENCE [LARGE SCALE GENOMIC DNA]</scope>
    <source>
        <strain evidence="2 3">DPC 6820</strain>
    </source>
</reference>
<keyword evidence="1" id="KW-0812">Transmembrane</keyword>
<keyword evidence="1" id="KW-0472">Membrane</keyword>
<accession>V7HVJ3</accession>
<organism evidence="2 3">
    <name type="scientific">Ligilactobacillus equi DPC 6820</name>
    <dbReference type="NCBI Taxonomy" id="1392007"/>
    <lineage>
        <taxon>Bacteria</taxon>
        <taxon>Bacillati</taxon>
        <taxon>Bacillota</taxon>
        <taxon>Bacilli</taxon>
        <taxon>Lactobacillales</taxon>
        <taxon>Lactobacillaceae</taxon>
        <taxon>Ligilactobacillus</taxon>
    </lineage>
</organism>
<name>V7HVJ3_9LACO</name>
<dbReference type="EMBL" id="AWWH01000197">
    <property type="protein sequence ID" value="ETA73243.1"/>
    <property type="molecule type" value="Genomic_DNA"/>
</dbReference>
<evidence type="ECO:0000313" key="3">
    <source>
        <dbReference type="Proteomes" id="UP000018559"/>
    </source>
</evidence>
<comment type="caution">
    <text evidence="2">The sequence shown here is derived from an EMBL/GenBank/DDBJ whole genome shotgun (WGS) entry which is preliminary data.</text>
</comment>
<keyword evidence="3" id="KW-1185">Reference proteome</keyword>
<gene>
    <name evidence="2" type="ORF">LEQ_1711c</name>
</gene>
<evidence type="ECO:0000256" key="1">
    <source>
        <dbReference type="SAM" id="Phobius"/>
    </source>
</evidence>
<dbReference type="Proteomes" id="UP000018559">
    <property type="component" value="Unassembled WGS sequence"/>
</dbReference>
<proteinExistence type="predicted"/>
<dbReference type="AlphaFoldDB" id="V7HVJ3"/>
<sequence length="69" mass="7385">MKHGYMPVRRKEGGSEMEKLGTTLTLVALVFTFLGAGLIEQNTTAGGWCAVIGVVSLVGVFALDEKTQR</sequence>
<dbReference type="PATRIC" id="fig|1392007.3.peg.1963"/>
<protein>
    <submittedName>
        <fullName evidence="2">IclR family transcriptional regulator</fullName>
    </submittedName>
</protein>